<keyword evidence="3" id="KW-0863">Zinc-finger</keyword>
<dbReference type="GO" id="GO:0008270">
    <property type="term" value="F:zinc ion binding"/>
    <property type="evidence" value="ECO:0007669"/>
    <property type="project" value="UniProtKB-KW"/>
</dbReference>
<evidence type="ECO:0000256" key="3">
    <source>
        <dbReference type="ARBA" id="ARBA00022771"/>
    </source>
</evidence>
<dbReference type="Proteomes" id="UP000765509">
    <property type="component" value="Unassembled WGS sequence"/>
</dbReference>
<proteinExistence type="predicted"/>
<sequence length="333" mass="37506">MGIIHLYGLNAISGGLTTDNASVNNRMAQVLEEMMEDFSEKQQAIGCMAHTIHLAEREGLKSLGDGRASMTTQEEHKDDHPMLIANIVNCPDGADLNYNTIITQIGHLAFYLGHSPQRSDKLSALMNFIYNEQTPRSAMTLLSHLFTSWNSTYEMIQQEINLKEAYNQLCIPKNMQSYYLSPLELEKAQAMVEFLQPFYEANMIICGSHYPTINQALPLYIFLIKRINQACNRYNVGPIEPAAMAMISKIMKYVTILLLKTPEICAPILDLCIKMKFLTTNKSTITQFGTSANKLQALFEEDAKNHFESKNLAQVPDGIEKVTGLFEKLYPSC</sequence>
<dbReference type="OrthoDB" id="2505635at2759"/>
<evidence type="ECO:0000313" key="7">
    <source>
        <dbReference type="Proteomes" id="UP000765509"/>
    </source>
</evidence>
<evidence type="ECO:0000256" key="1">
    <source>
        <dbReference type="ARBA" id="ARBA00004123"/>
    </source>
</evidence>
<dbReference type="AlphaFoldDB" id="A0A9Q3BV93"/>
<evidence type="ECO:0000256" key="5">
    <source>
        <dbReference type="ARBA" id="ARBA00023242"/>
    </source>
</evidence>
<dbReference type="PANTHER" id="PTHR46481:SF10">
    <property type="entry name" value="ZINC FINGER BED DOMAIN-CONTAINING PROTEIN 39"/>
    <property type="match status" value="1"/>
</dbReference>
<comment type="subcellular location">
    <subcellularLocation>
        <location evidence="1">Nucleus</location>
    </subcellularLocation>
</comment>
<accession>A0A9Q3BV93</accession>
<protein>
    <submittedName>
        <fullName evidence="6">Uncharacterized protein</fullName>
    </submittedName>
</protein>
<dbReference type="InterPro" id="IPR012337">
    <property type="entry name" value="RNaseH-like_sf"/>
</dbReference>
<keyword evidence="7" id="KW-1185">Reference proteome</keyword>
<keyword evidence="5" id="KW-0539">Nucleus</keyword>
<dbReference type="SUPFAM" id="SSF53098">
    <property type="entry name" value="Ribonuclease H-like"/>
    <property type="match status" value="1"/>
</dbReference>
<dbReference type="EMBL" id="AVOT02002745">
    <property type="protein sequence ID" value="MBW0471390.1"/>
    <property type="molecule type" value="Genomic_DNA"/>
</dbReference>
<name>A0A9Q3BV93_9BASI</name>
<reference evidence="6" key="1">
    <citation type="submission" date="2021-03" db="EMBL/GenBank/DDBJ databases">
        <title>Draft genome sequence of rust myrtle Austropuccinia psidii MF-1, a brazilian biotype.</title>
        <authorList>
            <person name="Quecine M.C."/>
            <person name="Pachon D.M.R."/>
            <person name="Bonatelli M.L."/>
            <person name="Correr F.H."/>
            <person name="Franceschini L.M."/>
            <person name="Leite T.F."/>
            <person name="Margarido G.R.A."/>
            <person name="Almeida C.A."/>
            <person name="Ferrarezi J.A."/>
            <person name="Labate C.A."/>
        </authorList>
    </citation>
    <scope>NUCLEOTIDE SEQUENCE</scope>
    <source>
        <strain evidence="6">MF-1</strain>
    </source>
</reference>
<keyword evidence="4" id="KW-0862">Zinc</keyword>
<evidence type="ECO:0000256" key="2">
    <source>
        <dbReference type="ARBA" id="ARBA00022723"/>
    </source>
</evidence>
<comment type="caution">
    <text evidence="6">The sequence shown here is derived from an EMBL/GenBank/DDBJ whole genome shotgun (WGS) entry which is preliminary data.</text>
</comment>
<organism evidence="6 7">
    <name type="scientific">Austropuccinia psidii MF-1</name>
    <dbReference type="NCBI Taxonomy" id="1389203"/>
    <lineage>
        <taxon>Eukaryota</taxon>
        <taxon>Fungi</taxon>
        <taxon>Dikarya</taxon>
        <taxon>Basidiomycota</taxon>
        <taxon>Pucciniomycotina</taxon>
        <taxon>Pucciniomycetes</taxon>
        <taxon>Pucciniales</taxon>
        <taxon>Sphaerophragmiaceae</taxon>
        <taxon>Austropuccinia</taxon>
    </lineage>
</organism>
<keyword evidence="2" id="KW-0479">Metal-binding</keyword>
<dbReference type="GO" id="GO:0005634">
    <property type="term" value="C:nucleus"/>
    <property type="evidence" value="ECO:0007669"/>
    <property type="project" value="UniProtKB-SubCell"/>
</dbReference>
<dbReference type="PANTHER" id="PTHR46481">
    <property type="entry name" value="ZINC FINGER BED DOMAIN-CONTAINING PROTEIN 4"/>
    <property type="match status" value="1"/>
</dbReference>
<evidence type="ECO:0000256" key="4">
    <source>
        <dbReference type="ARBA" id="ARBA00022833"/>
    </source>
</evidence>
<evidence type="ECO:0000313" key="6">
    <source>
        <dbReference type="EMBL" id="MBW0471390.1"/>
    </source>
</evidence>
<dbReference type="InterPro" id="IPR052035">
    <property type="entry name" value="ZnF_BED_domain_contain"/>
</dbReference>
<gene>
    <name evidence="6" type="ORF">O181_011105</name>
</gene>